<dbReference type="OrthoDB" id="416729at2759"/>
<reference evidence="6" key="1">
    <citation type="submission" date="2022-10" db="EMBL/GenBank/DDBJ databases">
        <authorList>
            <person name="Chen Y."/>
            <person name="Dougan E. K."/>
            <person name="Chan C."/>
            <person name="Rhodes N."/>
            <person name="Thang M."/>
        </authorList>
    </citation>
    <scope>NUCLEOTIDE SEQUENCE</scope>
</reference>
<protein>
    <submittedName>
        <fullName evidence="8">ETFB lysine methyltransferase (Protein N-lysine methyltransferase METTL20)</fullName>
    </submittedName>
</protein>
<feature type="compositionally biased region" description="Basic and acidic residues" evidence="5">
    <location>
        <begin position="312"/>
        <end position="326"/>
    </location>
</feature>
<keyword evidence="8" id="KW-0808">Transferase</keyword>
<evidence type="ECO:0000313" key="9">
    <source>
        <dbReference type="Proteomes" id="UP001152797"/>
    </source>
</evidence>
<dbReference type="InterPro" id="IPR014612">
    <property type="entry name" value="Pop7/Rpp20"/>
</dbReference>
<proteinExistence type="predicted"/>
<comment type="caution">
    <text evidence="6">The sequence shown here is derived from an EMBL/GenBank/DDBJ whole genome shotgun (WGS) entry which is preliminary data.</text>
</comment>
<dbReference type="GO" id="GO:0008168">
    <property type="term" value="F:methyltransferase activity"/>
    <property type="evidence" value="ECO:0007669"/>
    <property type="project" value="UniProtKB-KW"/>
</dbReference>
<organism evidence="6">
    <name type="scientific">Cladocopium goreaui</name>
    <dbReference type="NCBI Taxonomy" id="2562237"/>
    <lineage>
        <taxon>Eukaryota</taxon>
        <taxon>Sar</taxon>
        <taxon>Alveolata</taxon>
        <taxon>Dinophyceae</taxon>
        <taxon>Suessiales</taxon>
        <taxon>Symbiodiniaceae</taxon>
        <taxon>Cladocopium</taxon>
    </lineage>
</organism>
<dbReference type="EMBL" id="CAMXCT020001469">
    <property type="protein sequence ID" value="CAL1143753.1"/>
    <property type="molecule type" value="Genomic_DNA"/>
</dbReference>
<evidence type="ECO:0000313" key="7">
    <source>
        <dbReference type="EMBL" id="CAL1143753.1"/>
    </source>
</evidence>
<sequence length="388" mass="41850">MASGTPGPSLRQRRPPQRSTAENEVYVARRQNLAVLFKIVRKLFDRGHSEVLIHAMGPCITKALHLTQDVLQHYGQWVTYEARHGTVEVVDEFFEFDSSSLFEHFAKDILGDFFECDVEERRVSSLTLHLKMAENVTQTQPQQESKATDSLLDMVTKQEFGGDIGGAGRLRRLPRWLVLSAMTALCCWNRSHAAPSVPEPPPLPGVPAADPPGPPAPPSLPSAAAVVPQVVSGYIEKNAVEGVAPSLPGDIEKNAVEGVAPSLPGDIVKNAVEVEGVAPSLPTQDEGEQPQAAKSKGKGPGKAAKGKGGMSYKEKQEAELAAKEESLSAPEGFKGKDPLSEWELAVFAGATDIEEGPYSGRKFMPSRGYFACKRCGTAVYLAQAKFVH</sequence>
<reference evidence="7" key="2">
    <citation type="submission" date="2024-04" db="EMBL/GenBank/DDBJ databases">
        <authorList>
            <person name="Chen Y."/>
            <person name="Shah S."/>
            <person name="Dougan E. K."/>
            <person name="Thang M."/>
            <person name="Chan C."/>
        </authorList>
    </citation>
    <scope>NUCLEOTIDE SEQUENCE [LARGE SCALE GENOMIC DNA]</scope>
</reference>
<name>A0A9P1FVT6_9DINO</name>
<evidence type="ECO:0000313" key="8">
    <source>
        <dbReference type="EMBL" id="CAL4777690.1"/>
    </source>
</evidence>
<gene>
    <name evidence="6" type="ORF">C1SCF055_LOCUS17372</name>
</gene>
<dbReference type="AlphaFoldDB" id="A0A9P1FVT6"/>
<dbReference type="GO" id="GO:0003723">
    <property type="term" value="F:RNA binding"/>
    <property type="evidence" value="ECO:0007669"/>
    <property type="project" value="UniProtKB-KW"/>
</dbReference>
<dbReference type="InterPro" id="IPR036882">
    <property type="entry name" value="Alba-like_dom_sf"/>
</dbReference>
<keyword evidence="9" id="KW-1185">Reference proteome</keyword>
<feature type="region of interest" description="Disordered" evidence="5">
    <location>
        <begin position="1"/>
        <end position="22"/>
    </location>
</feature>
<dbReference type="Proteomes" id="UP001152797">
    <property type="component" value="Unassembled WGS sequence"/>
</dbReference>
<evidence type="ECO:0000256" key="2">
    <source>
        <dbReference type="ARBA" id="ARBA00022694"/>
    </source>
</evidence>
<evidence type="ECO:0000256" key="1">
    <source>
        <dbReference type="ARBA" id="ARBA00004123"/>
    </source>
</evidence>
<keyword evidence="2" id="KW-0819">tRNA processing</keyword>
<dbReference type="Gene3D" id="3.30.110.20">
    <property type="entry name" value="Alba-like domain"/>
    <property type="match status" value="1"/>
</dbReference>
<dbReference type="SUPFAM" id="SSF82704">
    <property type="entry name" value="AlbA-like"/>
    <property type="match status" value="1"/>
</dbReference>
<evidence type="ECO:0000256" key="5">
    <source>
        <dbReference type="SAM" id="MobiDB-lite"/>
    </source>
</evidence>
<evidence type="ECO:0000256" key="4">
    <source>
        <dbReference type="ARBA" id="ARBA00023242"/>
    </source>
</evidence>
<accession>A0A9P1FVT6</accession>
<dbReference type="GO" id="GO:0005655">
    <property type="term" value="C:nucleolar ribonuclease P complex"/>
    <property type="evidence" value="ECO:0007669"/>
    <property type="project" value="InterPro"/>
</dbReference>
<keyword evidence="4" id="KW-0539">Nucleus</keyword>
<comment type="subcellular location">
    <subcellularLocation>
        <location evidence="1">Nucleus</location>
    </subcellularLocation>
</comment>
<dbReference type="EMBL" id="CAMXCT010001469">
    <property type="protein sequence ID" value="CAI3990378.1"/>
    <property type="molecule type" value="Genomic_DNA"/>
</dbReference>
<feature type="compositionally biased region" description="Pro residues" evidence="5">
    <location>
        <begin position="197"/>
        <end position="220"/>
    </location>
</feature>
<keyword evidence="8" id="KW-0489">Methyltransferase</keyword>
<evidence type="ECO:0000313" key="6">
    <source>
        <dbReference type="EMBL" id="CAI3990378.1"/>
    </source>
</evidence>
<dbReference type="GO" id="GO:0032259">
    <property type="term" value="P:methylation"/>
    <property type="evidence" value="ECO:0007669"/>
    <property type="project" value="UniProtKB-KW"/>
</dbReference>
<dbReference type="GO" id="GO:0000172">
    <property type="term" value="C:ribonuclease MRP complex"/>
    <property type="evidence" value="ECO:0007669"/>
    <property type="project" value="InterPro"/>
</dbReference>
<dbReference type="Pfam" id="PF12328">
    <property type="entry name" value="Rpp20"/>
    <property type="match status" value="1"/>
</dbReference>
<evidence type="ECO:0000256" key="3">
    <source>
        <dbReference type="ARBA" id="ARBA00022884"/>
    </source>
</evidence>
<dbReference type="GO" id="GO:0001682">
    <property type="term" value="P:tRNA 5'-leader removal"/>
    <property type="evidence" value="ECO:0007669"/>
    <property type="project" value="InterPro"/>
</dbReference>
<feature type="region of interest" description="Disordered" evidence="5">
    <location>
        <begin position="280"/>
        <end position="334"/>
    </location>
</feature>
<feature type="region of interest" description="Disordered" evidence="5">
    <location>
        <begin position="194"/>
        <end position="222"/>
    </location>
</feature>
<keyword evidence="3" id="KW-0694">RNA-binding</keyword>
<dbReference type="EMBL" id="CAMXCT030001469">
    <property type="protein sequence ID" value="CAL4777690.1"/>
    <property type="molecule type" value="Genomic_DNA"/>
</dbReference>